<reference evidence="1 2" key="1">
    <citation type="submission" date="2010-12" db="EMBL/GenBank/DDBJ databases">
        <title>Whole genome sequence of Anaerolinea thermophila UNI-1.</title>
        <authorList>
            <person name="Narita-Yamada S."/>
            <person name="Kishi E."/>
            <person name="Watanabe Y."/>
            <person name="Takasaki K."/>
            <person name="Ankai A."/>
            <person name="Oguchi A."/>
            <person name="Fukui S."/>
            <person name="Takahashi M."/>
            <person name="Yashiro I."/>
            <person name="Hosoyama A."/>
            <person name="Sekiguchi Y."/>
            <person name="Hanada S."/>
            <person name="Fujita N."/>
        </authorList>
    </citation>
    <scope>NUCLEOTIDE SEQUENCE [LARGE SCALE GENOMIC DNA]</scope>
    <source>
        <strain evidence="2">DSM 14523 / JCM 11388 / NBRC 100420 / UNI-1</strain>
    </source>
</reference>
<gene>
    <name evidence="1" type="ordered locus">ANT_20870</name>
</gene>
<name>E8MXN2_ANATU</name>
<organism evidence="1 2">
    <name type="scientific">Anaerolinea thermophila (strain DSM 14523 / JCM 11388 / NBRC 100420 / UNI-1)</name>
    <dbReference type="NCBI Taxonomy" id="926569"/>
    <lineage>
        <taxon>Bacteria</taxon>
        <taxon>Bacillati</taxon>
        <taxon>Chloroflexota</taxon>
        <taxon>Anaerolineae</taxon>
        <taxon>Anaerolineales</taxon>
        <taxon>Anaerolineaceae</taxon>
        <taxon>Anaerolinea</taxon>
    </lineage>
</organism>
<dbReference type="HOGENOM" id="CLU_2192145_0_0_0"/>
<evidence type="ECO:0000313" key="1">
    <source>
        <dbReference type="EMBL" id="BAJ64113.1"/>
    </source>
</evidence>
<proteinExistence type="predicted"/>
<dbReference type="OrthoDB" id="163567at2"/>
<keyword evidence="2" id="KW-1185">Reference proteome</keyword>
<dbReference type="STRING" id="926569.ANT_20870"/>
<dbReference type="EMBL" id="AP012029">
    <property type="protein sequence ID" value="BAJ64113.1"/>
    <property type="molecule type" value="Genomic_DNA"/>
</dbReference>
<dbReference type="Proteomes" id="UP000008922">
    <property type="component" value="Chromosome"/>
</dbReference>
<dbReference type="KEGG" id="atm:ANT_20870"/>
<dbReference type="InParanoid" id="E8MXN2"/>
<evidence type="ECO:0000313" key="2">
    <source>
        <dbReference type="Proteomes" id="UP000008922"/>
    </source>
</evidence>
<accession>E8MXN2</accession>
<protein>
    <submittedName>
        <fullName evidence="1">Uncharacterized protein</fullName>
    </submittedName>
</protein>
<sequence length="109" mass="12403">MKTPAGKECPYFYGNYFRGRKQEECRLIGNQPSPYHWGSDLCKTCSVPEIVLANACPHMQLQAKVQSFLFGLIRRVKVLAYCEKSHSIVEEPQIGCGQCHPFPPFIPKE</sequence>
<dbReference type="AlphaFoldDB" id="E8MXN2"/>
<dbReference type="RefSeq" id="WP_013560483.1">
    <property type="nucleotide sequence ID" value="NC_014960.1"/>
</dbReference>